<dbReference type="OrthoDB" id="2427207at2759"/>
<organism evidence="1 2">
    <name type="scientific">Ambispora leptoticha</name>
    <dbReference type="NCBI Taxonomy" id="144679"/>
    <lineage>
        <taxon>Eukaryota</taxon>
        <taxon>Fungi</taxon>
        <taxon>Fungi incertae sedis</taxon>
        <taxon>Mucoromycota</taxon>
        <taxon>Glomeromycotina</taxon>
        <taxon>Glomeromycetes</taxon>
        <taxon>Archaeosporales</taxon>
        <taxon>Ambisporaceae</taxon>
        <taxon>Ambispora</taxon>
    </lineage>
</organism>
<dbReference type="InterPro" id="IPR010982">
    <property type="entry name" value="Lambda_DNA-bd_dom_sf"/>
</dbReference>
<evidence type="ECO:0000313" key="2">
    <source>
        <dbReference type="Proteomes" id="UP000789508"/>
    </source>
</evidence>
<feature type="non-terminal residue" evidence="1">
    <location>
        <position position="43"/>
    </location>
</feature>
<dbReference type="EMBL" id="CAJVPS010045368">
    <property type="protein sequence ID" value="CAG8759292.1"/>
    <property type="molecule type" value="Genomic_DNA"/>
</dbReference>
<sequence length="43" mass="4989">LKKKKLPPIHPGEILRERLLVPHDISPQELATALKIPKEQVKW</sequence>
<dbReference type="AlphaFoldDB" id="A0A9N9J2R8"/>
<accession>A0A9N9J2R8</accession>
<protein>
    <submittedName>
        <fullName evidence="1">599_t:CDS:1</fullName>
    </submittedName>
</protein>
<reference evidence="1" key="1">
    <citation type="submission" date="2021-06" db="EMBL/GenBank/DDBJ databases">
        <authorList>
            <person name="Kallberg Y."/>
            <person name="Tangrot J."/>
            <person name="Rosling A."/>
        </authorList>
    </citation>
    <scope>NUCLEOTIDE SEQUENCE</scope>
    <source>
        <strain evidence="1">FL130A</strain>
    </source>
</reference>
<dbReference type="Gene3D" id="1.10.260.40">
    <property type="entry name" value="lambda repressor-like DNA-binding domains"/>
    <property type="match status" value="1"/>
</dbReference>
<evidence type="ECO:0000313" key="1">
    <source>
        <dbReference type="EMBL" id="CAG8759292.1"/>
    </source>
</evidence>
<gene>
    <name evidence="1" type="ORF">ALEPTO_LOCUS13611</name>
</gene>
<dbReference type="Proteomes" id="UP000789508">
    <property type="component" value="Unassembled WGS sequence"/>
</dbReference>
<name>A0A9N9J2R8_9GLOM</name>
<proteinExistence type="predicted"/>
<comment type="caution">
    <text evidence="1">The sequence shown here is derived from an EMBL/GenBank/DDBJ whole genome shotgun (WGS) entry which is preliminary data.</text>
</comment>
<feature type="non-terminal residue" evidence="1">
    <location>
        <position position="1"/>
    </location>
</feature>
<dbReference type="GO" id="GO:0003677">
    <property type="term" value="F:DNA binding"/>
    <property type="evidence" value="ECO:0007669"/>
    <property type="project" value="InterPro"/>
</dbReference>
<keyword evidence="2" id="KW-1185">Reference proteome</keyword>